<dbReference type="InterPro" id="IPR000210">
    <property type="entry name" value="BTB/POZ_dom"/>
</dbReference>
<dbReference type="Proteomes" id="UP000244855">
    <property type="component" value="Unassembled WGS sequence"/>
</dbReference>
<protein>
    <recommendedName>
        <fullName evidence="1">BTB domain-containing protein</fullName>
    </recommendedName>
</protein>
<evidence type="ECO:0000259" key="1">
    <source>
        <dbReference type="PROSITE" id="PS50097"/>
    </source>
</evidence>
<dbReference type="SUPFAM" id="SSF54695">
    <property type="entry name" value="POZ domain"/>
    <property type="match status" value="1"/>
</dbReference>
<reference evidence="2 3" key="1">
    <citation type="journal article" date="2018" name="Sci. Rep.">
        <title>Comparative genomics provides insights into the lifestyle and reveals functional heterogeneity of dark septate endophytic fungi.</title>
        <authorList>
            <person name="Knapp D.G."/>
            <person name="Nemeth J.B."/>
            <person name="Barry K."/>
            <person name="Hainaut M."/>
            <person name="Henrissat B."/>
            <person name="Johnson J."/>
            <person name="Kuo A."/>
            <person name="Lim J.H.P."/>
            <person name="Lipzen A."/>
            <person name="Nolan M."/>
            <person name="Ohm R.A."/>
            <person name="Tamas L."/>
            <person name="Grigoriev I.V."/>
            <person name="Spatafora J.W."/>
            <person name="Nagy L.G."/>
            <person name="Kovacs G.M."/>
        </authorList>
    </citation>
    <scope>NUCLEOTIDE SEQUENCE [LARGE SCALE GENOMIC DNA]</scope>
    <source>
        <strain evidence="2 3">DSE2036</strain>
    </source>
</reference>
<evidence type="ECO:0000313" key="3">
    <source>
        <dbReference type="Proteomes" id="UP000244855"/>
    </source>
</evidence>
<sequence>MAIRFISATTKEPYPHMLRYLLLKKRDMLLFHYRYVPLRDEDKFTDLVLAHDAGNFSVHRIIVCPQSKVFHKACTGGFQEEYSGIISMGQVSHTELGKLVAFFYQADYSSDMPSGPEISPLQLHVRMFAIADQYEIPRLAAIAADKYSSECTAS</sequence>
<dbReference type="AlphaFoldDB" id="A0A2V1D7T5"/>
<dbReference type="PANTHER" id="PTHR47843">
    <property type="entry name" value="BTB DOMAIN-CONTAINING PROTEIN-RELATED"/>
    <property type="match status" value="1"/>
</dbReference>
<gene>
    <name evidence="2" type="ORF">DM02DRAFT_694091</name>
</gene>
<dbReference type="EMBL" id="KZ805550">
    <property type="protein sequence ID" value="PVH94118.1"/>
    <property type="molecule type" value="Genomic_DNA"/>
</dbReference>
<dbReference type="Gene3D" id="3.30.710.10">
    <property type="entry name" value="Potassium Channel Kv1.1, Chain A"/>
    <property type="match status" value="1"/>
</dbReference>
<evidence type="ECO:0000313" key="2">
    <source>
        <dbReference type="EMBL" id="PVH94118.1"/>
    </source>
</evidence>
<feature type="domain" description="BTB" evidence="1">
    <location>
        <begin position="45"/>
        <end position="112"/>
    </location>
</feature>
<dbReference type="InterPro" id="IPR011333">
    <property type="entry name" value="SKP1/BTB/POZ_sf"/>
</dbReference>
<dbReference type="CDD" id="cd18186">
    <property type="entry name" value="BTB_POZ_ZBTB_KLHL-like"/>
    <property type="match status" value="1"/>
</dbReference>
<dbReference type="PANTHER" id="PTHR47843:SF5">
    <property type="entry name" value="BTB_POZ DOMAIN PROTEIN"/>
    <property type="match status" value="1"/>
</dbReference>
<name>A0A2V1D7T5_9PLEO</name>
<dbReference type="Pfam" id="PF00651">
    <property type="entry name" value="BTB"/>
    <property type="match status" value="1"/>
</dbReference>
<accession>A0A2V1D7T5</accession>
<dbReference type="STRING" id="97972.A0A2V1D7T5"/>
<organism evidence="2 3">
    <name type="scientific">Periconia macrospinosa</name>
    <dbReference type="NCBI Taxonomy" id="97972"/>
    <lineage>
        <taxon>Eukaryota</taxon>
        <taxon>Fungi</taxon>
        <taxon>Dikarya</taxon>
        <taxon>Ascomycota</taxon>
        <taxon>Pezizomycotina</taxon>
        <taxon>Dothideomycetes</taxon>
        <taxon>Pleosporomycetidae</taxon>
        <taxon>Pleosporales</taxon>
        <taxon>Massarineae</taxon>
        <taxon>Periconiaceae</taxon>
        <taxon>Periconia</taxon>
    </lineage>
</organism>
<dbReference type="OrthoDB" id="6359816at2759"/>
<keyword evidence="3" id="KW-1185">Reference proteome</keyword>
<proteinExistence type="predicted"/>
<dbReference type="PROSITE" id="PS50097">
    <property type="entry name" value="BTB"/>
    <property type="match status" value="1"/>
</dbReference>